<dbReference type="HOGENOM" id="CLU_402815_0_0_1"/>
<evidence type="ECO:0000313" key="5">
    <source>
        <dbReference type="Proteomes" id="UP000002866"/>
    </source>
</evidence>
<feature type="region of interest" description="Disordered" evidence="1">
    <location>
        <begin position="672"/>
        <end position="699"/>
    </location>
</feature>
<dbReference type="EMBL" id="HE806321">
    <property type="protein sequence ID" value="CCH61874.1"/>
    <property type="molecule type" value="Genomic_DNA"/>
</dbReference>
<dbReference type="RefSeq" id="XP_004181393.1">
    <property type="nucleotide sequence ID" value="XM_004181345.1"/>
</dbReference>
<name>I2H672_HENB6</name>
<evidence type="ECO:0000256" key="1">
    <source>
        <dbReference type="SAM" id="MobiDB-lite"/>
    </source>
</evidence>
<feature type="chain" id="PRO_5003660526" evidence="3">
    <location>
        <begin position="30"/>
        <end position="699"/>
    </location>
</feature>
<gene>
    <name evidence="4" type="primary">TBLA0F03370</name>
    <name evidence="4" type="ORF">TBLA_0F03370</name>
</gene>
<protein>
    <submittedName>
        <fullName evidence="4">Uncharacterized protein</fullName>
    </submittedName>
</protein>
<dbReference type="eggNOG" id="ENOG502QVQ9">
    <property type="taxonomic scope" value="Eukaryota"/>
</dbReference>
<dbReference type="PANTHER" id="PTHR28019">
    <property type="entry name" value="CELL MEMBRANE PROTEIN YLR413W-RELATED"/>
    <property type="match status" value="1"/>
</dbReference>
<feature type="compositionally biased region" description="Basic and acidic residues" evidence="1">
    <location>
        <begin position="685"/>
        <end position="699"/>
    </location>
</feature>
<evidence type="ECO:0000256" key="2">
    <source>
        <dbReference type="SAM" id="Phobius"/>
    </source>
</evidence>
<dbReference type="GO" id="GO:0031505">
    <property type="term" value="P:fungal-type cell wall organization"/>
    <property type="evidence" value="ECO:0007669"/>
    <property type="project" value="TreeGrafter"/>
</dbReference>
<dbReference type="GO" id="GO:0051285">
    <property type="term" value="C:cell cortex of cell tip"/>
    <property type="evidence" value="ECO:0007669"/>
    <property type="project" value="TreeGrafter"/>
</dbReference>
<feature type="transmembrane region" description="Helical" evidence="2">
    <location>
        <begin position="533"/>
        <end position="554"/>
    </location>
</feature>
<dbReference type="InterPro" id="IPR052413">
    <property type="entry name" value="SUR7_domain"/>
</dbReference>
<evidence type="ECO:0000256" key="3">
    <source>
        <dbReference type="SAM" id="SignalP"/>
    </source>
</evidence>
<organism evidence="4 5">
    <name type="scientific">Henningerozyma blattae (strain ATCC 34711 / CBS 6284 / DSM 70876 / NBRC 10599 / NRRL Y-10934 / UCD 77-7)</name>
    <name type="common">Yeast</name>
    <name type="synonym">Tetrapisispora blattae</name>
    <dbReference type="NCBI Taxonomy" id="1071380"/>
    <lineage>
        <taxon>Eukaryota</taxon>
        <taxon>Fungi</taxon>
        <taxon>Dikarya</taxon>
        <taxon>Ascomycota</taxon>
        <taxon>Saccharomycotina</taxon>
        <taxon>Saccharomycetes</taxon>
        <taxon>Saccharomycetales</taxon>
        <taxon>Saccharomycetaceae</taxon>
        <taxon>Henningerozyma</taxon>
    </lineage>
</organism>
<dbReference type="AlphaFoldDB" id="I2H672"/>
<dbReference type="InterPro" id="IPR009571">
    <property type="entry name" value="SUR7/Rim9-like_fungi"/>
</dbReference>
<dbReference type="OrthoDB" id="4068213at2759"/>
<dbReference type="InParanoid" id="I2H672"/>
<dbReference type="KEGG" id="tbl:TBLA_0F03370"/>
<keyword evidence="2" id="KW-0472">Membrane</keyword>
<proteinExistence type="predicted"/>
<sequence>MKLSTRHHILAVCMLFSLCVVIFMSIALAGSSADYKPITNVYVGKAKISEMNITKVIPALDPILGSLSGAFNAPNATVASVFDVVEKFVNTTAFKPLLTLLATSSNGTASVGALVSLAPMLMAGTSKDATVMELNGLTSLFNTSTNVNQTISGMNDMISTVNLSDTSLLEQSAMVMKMLADSSNPKETTESLIGLNSLTFPQKASMLPVFRLFQNSNDTSTTLKSLSTFMNTTVPTSMANNLFEQLQTETDATKLAQTIGNFGTLAPTMKPVLEALENIIKTSLNATLSLETMQQMLAANLTTADYAKTSFSSLSKLIQDSSNASSTLQSVQVLAANTDSTTSTKQLKSLDTILGATNDSSSTVSAFNQILTALSENPSSLDYVPYLFQVLENSTDPAKTMNALNLFATWAMSNLLQLAPALPLLQNVVKYPQMTTDQLAKLYPEMFAYFNVPSAFSLSVFTLCEYDYQDNIDKCSKPHAVQNMNFTDIIWTALLESKFAPYLTALDITNQKQLHLDGKMLHRQHQYVPAIKAFLALSILSIIFSFFFIPLLAYIFHKNPPLSNKFWFFVVAYAILTAIFTGIATVLTTCIINIIKSGTKDDNYGVVFTYSSAFMGLTWTSFCLPIIVCPLLFWVWMVDRKAKPSTIIPEYPEESTATESIEEVQKEKFDSKIKVDGIQDSESINSRESDANANDTHRS</sequence>
<dbReference type="Pfam" id="PF06687">
    <property type="entry name" value="SUR7"/>
    <property type="match status" value="1"/>
</dbReference>
<dbReference type="FunCoup" id="I2H672">
    <property type="interactions" value="51"/>
</dbReference>
<keyword evidence="2" id="KW-0812">Transmembrane</keyword>
<reference evidence="4 5" key="1">
    <citation type="journal article" date="2011" name="Proc. Natl. Acad. Sci. U.S.A.">
        <title>Evolutionary erosion of yeast sex chromosomes by mating-type switching accidents.</title>
        <authorList>
            <person name="Gordon J.L."/>
            <person name="Armisen D."/>
            <person name="Proux-Wera E."/>
            <person name="Oheigeartaigh S.S."/>
            <person name="Byrne K.P."/>
            <person name="Wolfe K.H."/>
        </authorList>
    </citation>
    <scope>NUCLEOTIDE SEQUENCE [LARGE SCALE GENOMIC DNA]</scope>
    <source>
        <strain evidence="5">ATCC 34711 / CBS 6284 / DSM 70876 / NBRC 10599 / NRRL Y-10934 / UCD 77-7</strain>
    </source>
</reference>
<dbReference type="GO" id="GO:0005886">
    <property type="term" value="C:plasma membrane"/>
    <property type="evidence" value="ECO:0007669"/>
    <property type="project" value="InterPro"/>
</dbReference>
<accession>I2H672</accession>
<feature type="transmembrane region" description="Helical" evidence="2">
    <location>
        <begin position="607"/>
        <end position="636"/>
    </location>
</feature>
<dbReference type="Proteomes" id="UP000002866">
    <property type="component" value="Chromosome 6"/>
</dbReference>
<feature type="transmembrane region" description="Helical" evidence="2">
    <location>
        <begin position="566"/>
        <end position="595"/>
    </location>
</feature>
<keyword evidence="3" id="KW-0732">Signal</keyword>
<feature type="signal peptide" evidence="3">
    <location>
        <begin position="1"/>
        <end position="29"/>
    </location>
</feature>
<keyword evidence="2" id="KW-1133">Transmembrane helix</keyword>
<evidence type="ECO:0000313" key="4">
    <source>
        <dbReference type="EMBL" id="CCH61874.1"/>
    </source>
</evidence>
<dbReference type="GeneID" id="14497076"/>
<keyword evidence="5" id="KW-1185">Reference proteome</keyword>
<dbReference type="PANTHER" id="PTHR28019:SF2">
    <property type="entry name" value="CELL MEMBRANE PROTEIN YLR413W-RELATED"/>
    <property type="match status" value="1"/>
</dbReference>
<dbReference type="OMA" id="DFKPYMD"/>